<evidence type="ECO:0000256" key="2">
    <source>
        <dbReference type="ARBA" id="ARBA00023295"/>
    </source>
</evidence>
<comment type="caution">
    <text evidence="4">The sequence shown here is derived from an EMBL/GenBank/DDBJ whole genome shotgun (WGS) entry which is preliminary data.</text>
</comment>
<dbReference type="SMART" id="SM00642">
    <property type="entry name" value="Aamy"/>
    <property type="match status" value="1"/>
</dbReference>
<name>A0ABW4XP90_9GAMM</name>
<dbReference type="PANTHER" id="PTHR10357:SF210">
    <property type="entry name" value="MALTODEXTRIN GLUCOSIDASE"/>
    <property type="match status" value="1"/>
</dbReference>
<organism evidence="4 5">
    <name type="scientific">Corallincola platygyrae</name>
    <dbReference type="NCBI Taxonomy" id="1193278"/>
    <lineage>
        <taxon>Bacteria</taxon>
        <taxon>Pseudomonadati</taxon>
        <taxon>Pseudomonadota</taxon>
        <taxon>Gammaproteobacteria</taxon>
        <taxon>Alteromonadales</taxon>
        <taxon>Psychromonadaceae</taxon>
        <taxon>Corallincola</taxon>
    </lineage>
</organism>
<dbReference type="Gene3D" id="2.60.40.1180">
    <property type="entry name" value="Golgi alpha-mannosidase II"/>
    <property type="match status" value="1"/>
</dbReference>
<dbReference type="InterPro" id="IPR013780">
    <property type="entry name" value="Glyco_hydro_b"/>
</dbReference>
<sequence length="626" mass="70821">MLPSLLHVEIAPFVETDIDQAIIRLFSRQVLSKVWLRAEPNNEEYLVELSPKSLPNGTLWHGLLPLNPAASLNLYSFKCLQGSRLVWLSAAGETPHPPARQLQFRYLHNAGPAHWMREQVWYQIFPDRFACGDPETNVKSGEFEYQGLPVKALPWEHVPGQNRPGLEFYGGDLKGIEDRLDYLQQMGITALSLNPIFTSASVHKYNPDSYDTVAPHLGGNGAFASLCESLHQRGMKIMLDAVVNHTGDNHPWFNRWGKHPTNGAYQSPTSLFREFYTFHSDEAESYVDWKGHRSLPVLNYHSDKLCDLIFRQQGSALIRWLKPPYEIDGWRLDVAQMIGRGESAEGNAELVKAMGDAIRHNKPDACLIGEHWGDASAWLQSGAEDGVMNYFGFTLPLWAFLTGKDVAGEQITTDASDMETWLKLSRMQNSINHQLSQLNLLNGTDTARFISLCGHDESKVKLGIQMLFTYPGMPCLLYGDELGLSADNEITGRRTLPWSELEVESGVYHTENPWYGYYQQMIRLRLAHPALRQGGFLPLMAEQDCYLFARIDQHSLIISGINRNDVESRQLLVDLFPLVTDGDATSLFTGQTQRIEQGKVELFLDAKGGEILSINIQQFFQDWRHD</sequence>
<dbReference type="InterPro" id="IPR017853">
    <property type="entry name" value="GH"/>
</dbReference>
<dbReference type="InterPro" id="IPR006047">
    <property type="entry name" value="GH13_cat_dom"/>
</dbReference>
<keyword evidence="2 4" id="KW-0326">Glycosidase</keyword>
<dbReference type="Proteomes" id="UP001597380">
    <property type="component" value="Unassembled WGS sequence"/>
</dbReference>
<dbReference type="Pfam" id="PF00128">
    <property type="entry name" value="Alpha-amylase"/>
    <property type="match status" value="1"/>
</dbReference>
<evidence type="ECO:0000259" key="3">
    <source>
        <dbReference type="SMART" id="SM00642"/>
    </source>
</evidence>
<dbReference type="RefSeq" id="WP_345340765.1">
    <property type="nucleotide sequence ID" value="NZ_BAABLI010000016.1"/>
</dbReference>
<dbReference type="SUPFAM" id="SSF51445">
    <property type="entry name" value="(Trans)glycosidases"/>
    <property type="match status" value="1"/>
</dbReference>
<keyword evidence="1 4" id="KW-0378">Hydrolase</keyword>
<dbReference type="PANTHER" id="PTHR10357">
    <property type="entry name" value="ALPHA-AMYLASE FAMILY MEMBER"/>
    <property type="match status" value="1"/>
</dbReference>
<feature type="domain" description="Glycosyl hydrolase family 13 catalytic" evidence="3">
    <location>
        <begin position="123"/>
        <end position="525"/>
    </location>
</feature>
<dbReference type="CDD" id="cd11338">
    <property type="entry name" value="AmyAc_CMD"/>
    <property type="match status" value="1"/>
</dbReference>
<reference evidence="5" key="1">
    <citation type="journal article" date="2019" name="Int. J. Syst. Evol. Microbiol.">
        <title>The Global Catalogue of Microorganisms (GCM) 10K type strain sequencing project: providing services to taxonomists for standard genome sequencing and annotation.</title>
        <authorList>
            <consortium name="The Broad Institute Genomics Platform"/>
            <consortium name="The Broad Institute Genome Sequencing Center for Infectious Disease"/>
            <person name="Wu L."/>
            <person name="Ma J."/>
        </authorList>
    </citation>
    <scope>NUCLEOTIDE SEQUENCE [LARGE SCALE GENOMIC DNA]</scope>
    <source>
        <strain evidence="5">CGMCC 1.10992</strain>
    </source>
</reference>
<gene>
    <name evidence="4" type="primary">malZ</name>
    <name evidence="4" type="ORF">ACFSJ3_07565</name>
</gene>
<dbReference type="EC" id="3.2.1.20" evidence="4"/>
<dbReference type="Gene3D" id="3.20.20.80">
    <property type="entry name" value="Glycosidases"/>
    <property type="match status" value="1"/>
</dbReference>
<evidence type="ECO:0000256" key="1">
    <source>
        <dbReference type="ARBA" id="ARBA00022801"/>
    </source>
</evidence>
<dbReference type="EMBL" id="JBHUHT010000010">
    <property type="protein sequence ID" value="MFD2095839.1"/>
    <property type="molecule type" value="Genomic_DNA"/>
</dbReference>
<proteinExistence type="predicted"/>
<dbReference type="NCBIfam" id="NF008051">
    <property type="entry name" value="PRK10785.1"/>
    <property type="match status" value="1"/>
</dbReference>
<protein>
    <submittedName>
        <fullName evidence="4">Maltodextrin glucosidase</fullName>
        <ecNumber evidence="4">3.2.1.20</ecNumber>
    </submittedName>
</protein>
<evidence type="ECO:0000313" key="4">
    <source>
        <dbReference type="EMBL" id="MFD2095839.1"/>
    </source>
</evidence>
<keyword evidence="5" id="KW-1185">Reference proteome</keyword>
<dbReference type="GO" id="GO:0004558">
    <property type="term" value="F:alpha-1,4-glucosidase activity"/>
    <property type="evidence" value="ECO:0007669"/>
    <property type="project" value="UniProtKB-EC"/>
</dbReference>
<accession>A0ABW4XP90</accession>
<evidence type="ECO:0000313" key="5">
    <source>
        <dbReference type="Proteomes" id="UP001597380"/>
    </source>
</evidence>